<keyword evidence="17" id="KW-1185">Reference proteome</keyword>
<reference evidence="16 17" key="1">
    <citation type="submission" date="2019-07" db="EMBL/GenBank/DDBJ databases">
        <title>Genomic Encyclopedia of Archaeal and Bacterial Type Strains, Phase II (KMG-II): from individual species to whole genera.</title>
        <authorList>
            <person name="Goeker M."/>
        </authorList>
    </citation>
    <scope>NUCLEOTIDE SEQUENCE [LARGE SCALE GENOMIC DNA]</scope>
    <source>
        <strain evidence="16 17">ATCC BAA-1854</strain>
    </source>
</reference>
<feature type="short sequence motif" description="'KMSKS' region" evidence="9">
    <location>
        <begin position="873"/>
        <end position="877"/>
    </location>
</feature>
<dbReference type="SUPFAM" id="SSF52374">
    <property type="entry name" value="Nucleotidylyl transferase"/>
    <property type="match status" value="1"/>
</dbReference>
<dbReference type="CDD" id="cd01038">
    <property type="entry name" value="Endonuclease_DUF559"/>
    <property type="match status" value="1"/>
</dbReference>
<evidence type="ECO:0000256" key="1">
    <source>
        <dbReference type="ARBA" id="ARBA00005594"/>
    </source>
</evidence>
<dbReference type="GO" id="GO:0006429">
    <property type="term" value="P:leucyl-tRNA aminoacylation"/>
    <property type="evidence" value="ECO:0007669"/>
    <property type="project" value="UniProtKB-UniRule"/>
</dbReference>
<dbReference type="OrthoDB" id="9810365at2"/>
<keyword evidence="6 9" id="KW-0648">Protein biosynthesis</keyword>
<name>A0A562UGW1_9SPHI</name>
<dbReference type="GO" id="GO:0002161">
    <property type="term" value="F:aminoacyl-tRNA deacylase activity"/>
    <property type="evidence" value="ECO:0007669"/>
    <property type="project" value="InterPro"/>
</dbReference>
<dbReference type="SUPFAM" id="SSF50677">
    <property type="entry name" value="ValRS/IleRS/LeuRS editing domain"/>
    <property type="match status" value="1"/>
</dbReference>
<sequence>MDYQFKDIEKKWQQFWADHQTFKAEDKTTKPKYYVLDMFPYPSGAGLHVGHPLGYIASDIFARYKRLKGFNVLHPMGYDSFGLPAEQYAIQTGQHPAITTEANIATYRRQLDQIGFSFDWSREVRTSSPGYYKWTQWIFMQLFNSWYNKDADKAESIAKLVSHFEQNGSAGINAVCDEEILSFTAAQWKAMSNQEQQAELLKYRLTYLRESTVNWCPALGTVLANDEVKDGFSERGGYPVEQKKMMQWSMRITAYADRLLQGLDTIDWPEPLKEMQRNWIGKSVGASVKFPIDNAANIKSLTTNHYIEVFTTRVDTIFGVTFLVIAPEHELVDVLTTPAQKADIEAYITKTKKKSELERMADAKTVSGAFTGSYVLNPLNGEKVQIWIADYVLAGYGTGAVMAVPSGDQRDYLFAKYFNLPIVPIIDLQKIDIEADPTKEGKYINSDFINGLTYKEATAAVVAKLEAIGAGKAKVNFRMRDAIFGRQRYWGEPVPVYFKDELPYLIEESHLPLVLPEVDKYLPTESGEPPLARATGWNYKPHPNPTRKGGLSEQAANYRETADPVYYEQLKEFSQAHRNQPTEAENILWQLLRNNQSGHKIRRQHSIGQFIADFVSLQKGLVIELDGHHHKLNKEADDARTEVLNHFGFTVIKFTNDEVLENPTGIVEKIKLKLDSLPDRDKTLLSGDADSEVKVSPTGGDLEGADAFEYELSTMPGWAGSSWYWYRYMDANNDHEFASKEAIAYWKDVDLYIGGSEHATGHLLYSRFWNKFLKDMNLVVEEEPFKKLINQGMIQGRSNFVYRLIDELGRGTNTFVSYGLSKQYQTSPLHVDVNIVENDVLNIDKFKKWREEYANAEFILEGGKYICGVEVEKMSKSKFNVVNPDDLIERYGADTLRMYEMFLGPLEQSKPWNTNGIEGVFKFLRKFWRLFHNDAWEFTVLNEEPTKAELKSLHKIIRKVEEDIDRFSFNTSVSSFMIAVNELTDLKCNKRSILQDMVTILSPYAPHICEELWVLLGNEAGTLSYAPYPKFNAAYLIEDEFAYPISINGKTKMNLSISLSLEPKDIEASVLANADVQKYLDGKAPKKVIVVKGRIVNIVL</sequence>
<feature type="binding site" evidence="9">
    <location>
        <position position="876"/>
    </location>
    <ligand>
        <name>ATP</name>
        <dbReference type="ChEBI" id="CHEBI:30616"/>
    </ligand>
</feature>
<dbReference type="AlphaFoldDB" id="A0A562UGW1"/>
<evidence type="ECO:0000259" key="13">
    <source>
        <dbReference type="Pfam" id="PF08264"/>
    </source>
</evidence>
<dbReference type="RefSeq" id="WP_144908618.1">
    <property type="nucleotide sequence ID" value="NZ_VLLI01000001.1"/>
</dbReference>
<gene>
    <name evidence="9" type="primary">leuS</name>
    <name evidence="16" type="ORF">JN11_00123</name>
</gene>
<dbReference type="Pfam" id="PF08264">
    <property type="entry name" value="Anticodon_1"/>
    <property type="match status" value="1"/>
</dbReference>
<dbReference type="Gene3D" id="3.90.740.10">
    <property type="entry name" value="Valyl/Leucyl/Isoleucyl-tRNA synthetase, editing domain"/>
    <property type="match status" value="1"/>
</dbReference>
<dbReference type="InterPro" id="IPR002302">
    <property type="entry name" value="Leu-tRNA-ligase"/>
</dbReference>
<evidence type="ECO:0000256" key="6">
    <source>
        <dbReference type="ARBA" id="ARBA00022917"/>
    </source>
</evidence>
<dbReference type="Proteomes" id="UP000317010">
    <property type="component" value="Unassembled WGS sequence"/>
</dbReference>
<feature type="domain" description="Methionyl/Leucyl tRNA synthetase" evidence="14">
    <location>
        <begin position="38"/>
        <end position="144"/>
    </location>
</feature>
<evidence type="ECO:0000256" key="7">
    <source>
        <dbReference type="ARBA" id="ARBA00023146"/>
    </source>
</evidence>
<comment type="catalytic activity">
    <reaction evidence="8 9">
        <text>tRNA(Leu) + L-leucine + ATP = L-leucyl-tRNA(Leu) + AMP + diphosphate</text>
        <dbReference type="Rhea" id="RHEA:11688"/>
        <dbReference type="Rhea" id="RHEA-COMP:9613"/>
        <dbReference type="Rhea" id="RHEA-COMP:9622"/>
        <dbReference type="ChEBI" id="CHEBI:30616"/>
        <dbReference type="ChEBI" id="CHEBI:33019"/>
        <dbReference type="ChEBI" id="CHEBI:57427"/>
        <dbReference type="ChEBI" id="CHEBI:78442"/>
        <dbReference type="ChEBI" id="CHEBI:78494"/>
        <dbReference type="ChEBI" id="CHEBI:456215"/>
        <dbReference type="EC" id="6.1.1.4"/>
    </reaction>
</comment>
<proteinExistence type="inferred from homology"/>
<dbReference type="InterPro" id="IPR014729">
    <property type="entry name" value="Rossmann-like_a/b/a_fold"/>
</dbReference>
<evidence type="ECO:0000313" key="17">
    <source>
        <dbReference type="Proteomes" id="UP000317010"/>
    </source>
</evidence>
<keyword evidence="4 9" id="KW-0547">Nucleotide-binding</keyword>
<accession>A0A562UGW1</accession>
<evidence type="ECO:0000256" key="8">
    <source>
        <dbReference type="ARBA" id="ARBA00047469"/>
    </source>
</evidence>
<dbReference type="PRINTS" id="PR00985">
    <property type="entry name" value="TRNASYNTHLEU"/>
</dbReference>
<evidence type="ECO:0000256" key="4">
    <source>
        <dbReference type="ARBA" id="ARBA00022741"/>
    </source>
</evidence>
<dbReference type="InterPro" id="IPR015413">
    <property type="entry name" value="Methionyl/Leucyl_tRNA_Synth"/>
</dbReference>
<comment type="subcellular location">
    <subcellularLocation>
        <location evidence="9">Cytoplasm</location>
    </subcellularLocation>
</comment>
<dbReference type="PROSITE" id="PS00178">
    <property type="entry name" value="AA_TRNA_LIGASE_I"/>
    <property type="match status" value="1"/>
</dbReference>
<keyword evidence="5 9" id="KW-0067">ATP-binding</keyword>
<evidence type="ECO:0000259" key="12">
    <source>
        <dbReference type="Pfam" id="PF04480"/>
    </source>
</evidence>
<dbReference type="InterPro" id="IPR011335">
    <property type="entry name" value="Restrct_endonuc-II-like"/>
</dbReference>
<dbReference type="Pfam" id="PF13603">
    <property type="entry name" value="tRNA-synt_1_2"/>
    <property type="match status" value="1"/>
</dbReference>
<dbReference type="SUPFAM" id="SSF47323">
    <property type="entry name" value="Anticodon-binding domain of a subclass of class I aminoacyl-tRNA synthetases"/>
    <property type="match status" value="1"/>
</dbReference>
<evidence type="ECO:0000256" key="10">
    <source>
        <dbReference type="RuleBase" id="RU363039"/>
    </source>
</evidence>
<dbReference type="InterPro" id="IPR047216">
    <property type="entry name" value="Endonuclease_DUF559_bact"/>
</dbReference>
<evidence type="ECO:0000313" key="16">
    <source>
        <dbReference type="EMBL" id="TWJ04415.1"/>
    </source>
</evidence>
<dbReference type="InterPro" id="IPR007569">
    <property type="entry name" value="DUF559"/>
</dbReference>
<feature type="domain" description="Leucyl-tRNA synthetase editing" evidence="15">
    <location>
        <begin position="277"/>
        <end position="466"/>
    </location>
</feature>
<dbReference type="InterPro" id="IPR001412">
    <property type="entry name" value="aa-tRNA-synth_I_CS"/>
</dbReference>
<dbReference type="Gene3D" id="1.10.730.10">
    <property type="entry name" value="Isoleucyl-tRNA Synthetase, Domain 1"/>
    <property type="match status" value="2"/>
</dbReference>
<dbReference type="GO" id="GO:0005829">
    <property type="term" value="C:cytosol"/>
    <property type="evidence" value="ECO:0007669"/>
    <property type="project" value="TreeGrafter"/>
</dbReference>
<dbReference type="GO" id="GO:0005524">
    <property type="term" value="F:ATP binding"/>
    <property type="evidence" value="ECO:0007669"/>
    <property type="project" value="UniProtKB-UniRule"/>
</dbReference>
<comment type="caution">
    <text evidence="9">Lacks conserved residue(s) required for the propagation of feature annotation.</text>
</comment>
<dbReference type="EMBL" id="VLLI01000001">
    <property type="protein sequence ID" value="TWJ04415.1"/>
    <property type="molecule type" value="Genomic_DNA"/>
</dbReference>
<dbReference type="CDD" id="cd07958">
    <property type="entry name" value="Anticodon_Ia_Leu_BEm"/>
    <property type="match status" value="1"/>
</dbReference>
<dbReference type="Gene3D" id="3.40.50.620">
    <property type="entry name" value="HUPs"/>
    <property type="match status" value="3"/>
</dbReference>
<dbReference type="Pfam" id="PF09334">
    <property type="entry name" value="tRNA-synt_1g"/>
    <property type="match status" value="1"/>
</dbReference>
<comment type="caution">
    <text evidence="16">The sequence shown here is derived from an EMBL/GenBank/DDBJ whole genome shotgun (WGS) entry which is preliminary data.</text>
</comment>
<dbReference type="FunFam" id="3.40.50.620:FF:000060">
    <property type="entry name" value="Leucine--tRNA ligase"/>
    <property type="match status" value="1"/>
</dbReference>
<dbReference type="InterPro" id="IPR025709">
    <property type="entry name" value="Leu_tRNA-synth_edit"/>
</dbReference>
<dbReference type="Pfam" id="PF04480">
    <property type="entry name" value="DUF559"/>
    <property type="match status" value="1"/>
</dbReference>
<evidence type="ECO:0000259" key="15">
    <source>
        <dbReference type="Pfam" id="PF13603"/>
    </source>
</evidence>
<feature type="domain" description="Methionyl/Valyl/Leucyl/Isoleucyl-tRNA synthetase anticodon-binding" evidence="13">
    <location>
        <begin position="950"/>
        <end position="1064"/>
    </location>
</feature>
<evidence type="ECO:0000256" key="5">
    <source>
        <dbReference type="ARBA" id="ARBA00022840"/>
    </source>
</evidence>
<dbReference type="EC" id="6.1.1.4" evidence="9"/>
<keyword evidence="2 9" id="KW-0963">Cytoplasm</keyword>
<organism evidence="16 17">
    <name type="scientific">Mucilaginibacter frigoritolerans</name>
    <dbReference type="NCBI Taxonomy" id="652788"/>
    <lineage>
        <taxon>Bacteria</taxon>
        <taxon>Pseudomonadati</taxon>
        <taxon>Bacteroidota</taxon>
        <taxon>Sphingobacteriia</taxon>
        <taxon>Sphingobacteriales</taxon>
        <taxon>Sphingobacteriaceae</taxon>
        <taxon>Mucilaginibacter</taxon>
    </lineage>
</organism>
<comment type="similarity">
    <text evidence="1 9 10">Belongs to the class-I aminoacyl-tRNA synthetase family.</text>
</comment>
<dbReference type="GO" id="GO:0004823">
    <property type="term" value="F:leucine-tRNA ligase activity"/>
    <property type="evidence" value="ECO:0007669"/>
    <property type="project" value="UniProtKB-UniRule"/>
</dbReference>
<keyword evidence="7 9" id="KW-0030">Aminoacyl-tRNA synthetase</keyword>
<dbReference type="HAMAP" id="MF_00049_B">
    <property type="entry name" value="Leu_tRNA_synth_B"/>
    <property type="match status" value="1"/>
</dbReference>
<dbReference type="PANTHER" id="PTHR43740">
    <property type="entry name" value="LEUCYL-TRNA SYNTHETASE"/>
    <property type="match status" value="1"/>
</dbReference>
<evidence type="ECO:0000259" key="14">
    <source>
        <dbReference type="Pfam" id="PF09334"/>
    </source>
</evidence>
<keyword evidence="3 9" id="KW-0436">Ligase</keyword>
<evidence type="ECO:0000256" key="2">
    <source>
        <dbReference type="ARBA" id="ARBA00022490"/>
    </source>
</evidence>
<protein>
    <recommendedName>
        <fullName evidence="9">Leucine--tRNA ligase</fullName>
        <ecNumber evidence="9">6.1.1.4</ecNumber>
    </recommendedName>
    <alternativeName>
        <fullName evidence="9">Leucyl-tRNA synthetase</fullName>
        <shortName evidence="9">LeuRS</shortName>
    </alternativeName>
</protein>
<evidence type="ECO:0000256" key="11">
    <source>
        <dbReference type="SAM" id="MobiDB-lite"/>
    </source>
</evidence>
<evidence type="ECO:0000256" key="9">
    <source>
        <dbReference type="HAMAP-Rule" id="MF_00049"/>
    </source>
</evidence>
<dbReference type="InterPro" id="IPR013155">
    <property type="entry name" value="M/V/L/I-tRNA-synth_anticd-bd"/>
</dbReference>
<dbReference type="InterPro" id="IPR009080">
    <property type="entry name" value="tRNAsynth_Ia_anticodon-bd"/>
</dbReference>
<dbReference type="SUPFAM" id="SSF52980">
    <property type="entry name" value="Restriction endonuclease-like"/>
    <property type="match status" value="1"/>
</dbReference>
<dbReference type="PANTHER" id="PTHR43740:SF2">
    <property type="entry name" value="LEUCINE--TRNA LIGASE, MITOCHONDRIAL"/>
    <property type="match status" value="1"/>
</dbReference>
<dbReference type="InterPro" id="IPR009008">
    <property type="entry name" value="Val/Leu/Ile-tRNA-synth_edit"/>
</dbReference>
<feature type="region of interest" description="Disordered" evidence="11">
    <location>
        <begin position="532"/>
        <end position="551"/>
    </location>
</feature>
<dbReference type="FunFam" id="1.10.730.10:FF:000011">
    <property type="entry name" value="Leucine--tRNA ligase chloroplastic/mitochondrial"/>
    <property type="match status" value="1"/>
</dbReference>
<feature type="domain" description="DUF559" evidence="12">
    <location>
        <begin position="569"/>
        <end position="674"/>
    </location>
</feature>
<evidence type="ECO:0000256" key="3">
    <source>
        <dbReference type="ARBA" id="ARBA00022598"/>
    </source>
</evidence>